<accession>A0A8S1SRW8</accession>
<name>A0A8S1SRW8_PAROT</name>
<proteinExistence type="predicted"/>
<protein>
    <submittedName>
        <fullName evidence="1">Uncharacterized protein</fullName>
    </submittedName>
</protein>
<dbReference type="AlphaFoldDB" id="A0A8S1SRW8"/>
<dbReference type="EMBL" id="CAJJDP010000014">
    <property type="protein sequence ID" value="CAD8143033.1"/>
    <property type="molecule type" value="Genomic_DNA"/>
</dbReference>
<organism evidence="1 2">
    <name type="scientific">Paramecium octaurelia</name>
    <dbReference type="NCBI Taxonomy" id="43137"/>
    <lineage>
        <taxon>Eukaryota</taxon>
        <taxon>Sar</taxon>
        <taxon>Alveolata</taxon>
        <taxon>Ciliophora</taxon>
        <taxon>Intramacronucleata</taxon>
        <taxon>Oligohymenophorea</taxon>
        <taxon>Peniculida</taxon>
        <taxon>Parameciidae</taxon>
        <taxon>Paramecium</taxon>
    </lineage>
</organism>
<evidence type="ECO:0000313" key="1">
    <source>
        <dbReference type="EMBL" id="CAD8143033.1"/>
    </source>
</evidence>
<reference evidence="1" key="1">
    <citation type="submission" date="2021-01" db="EMBL/GenBank/DDBJ databases">
        <authorList>
            <consortium name="Genoscope - CEA"/>
            <person name="William W."/>
        </authorList>
    </citation>
    <scope>NUCLEOTIDE SEQUENCE</scope>
</reference>
<gene>
    <name evidence="1" type="ORF">POCTA_138.1.T0140298</name>
</gene>
<dbReference type="Proteomes" id="UP000683925">
    <property type="component" value="Unassembled WGS sequence"/>
</dbReference>
<comment type="caution">
    <text evidence="1">The sequence shown here is derived from an EMBL/GenBank/DDBJ whole genome shotgun (WGS) entry which is preliminary data.</text>
</comment>
<evidence type="ECO:0000313" key="2">
    <source>
        <dbReference type="Proteomes" id="UP000683925"/>
    </source>
</evidence>
<keyword evidence="2" id="KW-1185">Reference proteome</keyword>
<dbReference type="OrthoDB" id="10534309at2759"/>
<sequence length="185" mass="22095">MGWCQLPKMQQMEDDFAVIQRNSVHSKQSIDQLYQKSSRKAQQLKNIQKESPMIFLYNYSQYHFFNQILMSLALNNMGLLIELKFLIIINIKYFLNNQKNQNNSCYHSFQIKITLWRQWETWDICYSHQIMIGNVDLFVILQTTRVQKDLYDSNFRSNASKREGQLNSLKTALQILRDNEQALKK</sequence>